<proteinExistence type="predicted"/>
<dbReference type="Pfam" id="PF13843">
    <property type="entry name" value="DDE_Tnp_1_7"/>
    <property type="match status" value="1"/>
</dbReference>
<keyword evidence="4" id="KW-1185">Reference proteome</keyword>
<protein>
    <recommendedName>
        <fullName evidence="2">PiggyBac transposable element-derived protein domain-containing protein</fullName>
    </recommendedName>
</protein>
<evidence type="ECO:0000313" key="3">
    <source>
        <dbReference type="EMBL" id="CAI8021626.1"/>
    </source>
</evidence>
<dbReference type="Proteomes" id="UP001174909">
    <property type="component" value="Unassembled WGS sequence"/>
</dbReference>
<feature type="region of interest" description="Disordered" evidence="1">
    <location>
        <begin position="1"/>
        <end position="41"/>
    </location>
</feature>
<name>A0AA35WLT6_GEOBA</name>
<evidence type="ECO:0000259" key="2">
    <source>
        <dbReference type="Pfam" id="PF13843"/>
    </source>
</evidence>
<sequence length="207" mass="23177">NKKDWSEDEFEGYVGEPDGQQEEGREGESDDGQLESEGENADRLEIGGECEVGEASNLPPYSHTPGCNYPCDNATAFEFFSMLLTDPDKPLCRPIHLDTISLLDRKSMVGHVLSRDRFSLILKFLHLNGNSLYILRGQPGCLHSSKYGRLQGEALFIQDLPKKPTKWGIKAYVLADSRTGYVYNWRLYTGEDEALDVGDKGYPHAVV</sequence>
<feature type="compositionally biased region" description="Acidic residues" evidence="1">
    <location>
        <begin position="1"/>
        <end position="11"/>
    </location>
</feature>
<evidence type="ECO:0000256" key="1">
    <source>
        <dbReference type="SAM" id="MobiDB-lite"/>
    </source>
</evidence>
<accession>A0AA35WLT6</accession>
<comment type="caution">
    <text evidence="3">The sequence shown here is derived from an EMBL/GenBank/DDBJ whole genome shotgun (WGS) entry which is preliminary data.</text>
</comment>
<organism evidence="3 4">
    <name type="scientific">Geodia barretti</name>
    <name type="common">Barrett's horny sponge</name>
    <dbReference type="NCBI Taxonomy" id="519541"/>
    <lineage>
        <taxon>Eukaryota</taxon>
        <taxon>Metazoa</taxon>
        <taxon>Porifera</taxon>
        <taxon>Demospongiae</taxon>
        <taxon>Heteroscleromorpha</taxon>
        <taxon>Tetractinellida</taxon>
        <taxon>Astrophorina</taxon>
        <taxon>Geodiidae</taxon>
        <taxon>Geodia</taxon>
    </lineage>
</organism>
<reference evidence="3" key="1">
    <citation type="submission" date="2023-03" db="EMBL/GenBank/DDBJ databases">
        <authorList>
            <person name="Steffen K."/>
            <person name="Cardenas P."/>
        </authorList>
    </citation>
    <scope>NUCLEOTIDE SEQUENCE</scope>
</reference>
<feature type="domain" description="PiggyBac transposable element-derived protein" evidence="2">
    <location>
        <begin position="152"/>
        <end position="195"/>
    </location>
</feature>
<dbReference type="PANTHER" id="PTHR46599">
    <property type="entry name" value="PIGGYBAC TRANSPOSABLE ELEMENT-DERIVED PROTEIN 4"/>
    <property type="match status" value="1"/>
</dbReference>
<gene>
    <name evidence="3" type="ORF">GBAR_LOCUS12809</name>
</gene>
<feature type="compositionally biased region" description="Acidic residues" evidence="1">
    <location>
        <begin position="28"/>
        <end position="39"/>
    </location>
</feature>
<feature type="non-terminal residue" evidence="3">
    <location>
        <position position="1"/>
    </location>
</feature>
<dbReference type="AlphaFoldDB" id="A0AA35WLT6"/>
<dbReference type="PANTHER" id="PTHR46599:SF3">
    <property type="entry name" value="PIGGYBAC TRANSPOSABLE ELEMENT-DERIVED PROTEIN 4"/>
    <property type="match status" value="1"/>
</dbReference>
<evidence type="ECO:0000313" key="4">
    <source>
        <dbReference type="Proteomes" id="UP001174909"/>
    </source>
</evidence>
<dbReference type="InterPro" id="IPR029526">
    <property type="entry name" value="PGBD"/>
</dbReference>
<dbReference type="EMBL" id="CASHTH010001910">
    <property type="protein sequence ID" value="CAI8021626.1"/>
    <property type="molecule type" value="Genomic_DNA"/>
</dbReference>